<name>E9GGC4_DAPPU</name>
<gene>
    <name evidence="3" type="ORF">DAPPUDRAFT_242304</name>
    <name evidence="2" type="ORF">DAPPUDRAFT_336199</name>
</gene>
<keyword evidence="4" id="KW-1185">Reference proteome</keyword>
<feature type="compositionally biased region" description="Low complexity" evidence="1">
    <location>
        <begin position="116"/>
        <end position="126"/>
    </location>
</feature>
<evidence type="ECO:0000256" key="1">
    <source>
        <dbReference type="SAM" id="MobiDB-lite"/>
    </source>
</evidence>
<evidence type="ECO:0000313" key="2">
    <source>
        <dbReference type="EMBL" id="EFX62930.1"/>
    </source>
</evidence>
<dbReference type="EMBL" id="GL732543">
    <property type="protein sequence ID" value="EFX81377.1"/>
    <property type="molecule type" value="Genomic_DNA"/>
</dbReference>
<evidence type="ECO:0000313" key="4">
    <source>
        <dbReference type="Proteomes" id="UP000000305"/>
    </source>
</evidence>
<dbReference type="EMBL" id="GL733299">
    <property type="protein sequence ID" value="EFX62930.1"/>
    <property type="molecule type" value="Genomic_DNA"/>
</dbReference>
<dbReference type="HOGENOM" id="CLU_1361662_0_0_1"/>
<dbReference type="KEGG" id="dpx:DAPPUDRAFT_242304"/>
<accession>E9GGC4</accession>
<proteinExistence type="predicted"/>
<reference evidence="3 4" key="1">
    <citation type="journal article" date="2011" name="Science">
        <title>The ecoresponsive genome of Daphnia pulex.</title>
        <authorList>
            <person name="Colbourne J.K."/>
            <person name="Pfrender M.E."/>
            <person name="Gilbert D."/>
            <person name="Thomas W.K."/>
            <person name="Tucker A."/>
            <person name="Oakley T.H."/>
            <person name="Tokishita S."/>
            <person name="Aerts A."/>
            <person name="Arnold G.J."/>
            <person name="Basu M.K."/>
            <person name="Bauer D.J."/>
            <person name="Caceres C.E."/>
            <person name="Carmel L."/>
            <person name="Casola C."/>
            <person name="Choi J.H."/>
            <person name="Detter J.C."/>
            <person name="Dong Q."/>
            <person name="Dusheyko S."/>
            <person name="Eads B.D."/>
            <person name="Frohlich T."/>
            <person name="Geiler-Samerotte K.A."/>
            <person name="Gerlach D."/>
            <person name="Hatcher P."/>
            <person name="Jogdeo S."/>
            <person name="Krijgsveld J."/>
            <person name="Kriventseva E.V."/>
            <person name="Kultz D."/>
            <person name="Laforsch C."/>
            <person name="Lindquist E."/>
            <person name="Lopez J."/>
            <person name="Manak J.R."/>
            <person name="Muller J."/>
            <person name="Pangilinan J."/>
            <person name="Patwardhan R.P."/>
            <person name="Pitluck S."/>
            <person name="Pritham E.J."/>
            <person name="Rechtsteiner A."/>
            <person name="Rho M."/>
            <person name="Rogozin I.B."/>
            <person name="Sakarya O."/>
            <person name="Salamov A."/>
            <person name="Schaack S."/>
            <person name="Shapiro H."/>
            <person name="Shiga Y."/>
            <person name="Skalitzky C."/>
            <person name="Smith Z."/>
            <person name="Souvorov A."/>
            <person name="Sung W."/>
            <person name="Tang Z."/>
            <person name="Tsuchiya D."/>
            <person name="Tu H."/>
            <person name="Vos H."/>
            <person name="Wang M."/>
            <person name="Wolf Y.I."/>
            <person name="Yamagata H."/>
            <person name="Yamada T."/>
            <person name="Ye Y."/>
            <person name="Shaw J.R."/>
            <person name="Andrews J."/>
            <person name="Crease T.J."/>
            <person name="Tang H."/>
            <person name="Lucas S.M."/>
            <person name="Robertson H.M."/>
            <person name="Bork P."/>
            <person name="Koonin E.V."/>
            <person name="Zdobnov E.M."/>
            <person name="Grigoriev I.V."/>
            <person name="Lynch M."/>
            <person name="Boore J.L."/>
        </authorList>
    </citation>
    <scope>NUCLEOTIDE SEQUENCE [LARGE SCALE GENOMIC DNA]</scope>
</reference>
<dbReference type="Proteomes" id="UP000000305">
    <property type="component" value="Unassembled WGS sequence"/>
</dbReference>
<dbReference type="KEGG" id="dpx:DAPPUDRAFT_336199"/>
<evidence type="ECO:0000313" key="3">
    <source>
        <dbReference type="EMBL" id="EFX81377.1"/>
    </source>
</evidence>
<feature type="region of interest" description="Disordered" evidence="1">
    <location>
        <begin position="61"/>
        <end position="80"/>
    </location>
</feature>
<organism evidence="3 4">
    <name type="scientific">Daphnia pulex</name>
    <name type="common">Water flea</name>
    <dbReference type="NCBI Taxonomy" id="6669"/>
    <lineage>
        <taxon>Eukaryota</taxon>
        <taxon>Metazoa</taxon>
        <taxon>Ecdysozoa</taxon>
        <taxon>Arthropoda</taxon>
        <taxon>Crustacea</taxon>
        <taxon>Branchiopoda</taxon>
        <taxon>Diplostraca</taxon>
        <taxon>Cladocera</taxon>
        <taxon>Anomopoda</taxon>
        <taxon>Daphniidae</taxon>
        <taxon>Daphnia</taxon>
    </lineage>
</organism>
<protein>
    <submittedName>
        <fullName evidence="3">Uncharacterized protein</fullName>
    </submittedName>
</protein>
<dbReference type="AlphaFoldDB" id="E9GGC4"/>
<sequence length="201" mass="22815">MAFSSFSLFSPFSQWPNQTFGGFVYPNNNQPECGSPIDLISDNVCHNIMFEFPAEKMEVCPRGGTKRKSEDDWSISNPANSTNMPDSKKICLLVALPDEKRKKILGPGNKRRRSAAARATGAATTSPEVGEASRWTVPAVHHQWVVQSHPNHWPDLIYSPPSFRPDYRRPPPVQHRPFHYYYSSIIAQEPQQLMDVDPEIY</sequence>
<feature type="region of interest" description="Disordered" evidence="1">
    <location>
        <begin position="104"/>
        <end position="130"/>
    </location>
</feature>